<dbReference type="EMBL" id="JAGJWT010000002">
    <property type="protein sequence ID" value="MBS9340024.1"/>
    <property type="molecule type" value="Genomic_DNA"/>
</dbReference>
<accession>A0A9X1CYJ3</accession>
<organism evidence="1 2">
    <name type="scientific">Neisseria elongata subsp. nitroreducens</name>
    <dbReference type="NCBI Taxonomy" id="90367"/>
    <lineage>
        <taxon>Bacteria</taxon>
        <taxon>Pseudomonadati</taxon>
        <taxon>Pseudomonadota</taxon>
        <taxon>Betaproteobacteria</taxon>
        <taxon>Neisseriales</taxon>
        <taxon>Neisseriaceae</taxon>
        <taxon>Neisseria</taxon>
    </lineage>
</organism>
<dbReference type="Proteomes" id="UP000708805">
    <property type="component" value="Unassembled WGS sequence"/>
</dbReference>
<gene>
    <name evidence="1" type="ORF">J8641_04165</name>
</gene>
<evidence type="ECO:0000313" key="1">
    <source>
        <dbReference type="EMBL" id="MBS9340024.1"/>
    </source>
</evidence>
<comment type="caution">
    <text evidence="1">The sequence shown here is derived from an EMBL/GenBank/DDBJ whole genome shotgun (WGS) entry which is preliminary data.</text>
</comment>
<reference evidence="1" key="1">
    <citation type="submission" date="2021-04" db="EMBL/GenBank/DDBJ databases">
        <title>Genomic characterization of endocarditis-associated Neisseria elongata subsp. nitroreducens.</title>
        <authorList>
            <person name="Schorner M."/>
            <person name="Passarelli-Araujo H."/>
            <person name="Scheffer M."/>
            <person name="Barazzetti F."/>
            <person name="Martins J."/>
            <person name="Machado H."/>
            <person name="Palmeiro J."/>
            <person name="Bazzo M."/>
        </authorList>
    </citation>
    <scope>NUCLEOTIDE SEQUENCE</scope>
    <source>
        <strain evidence="1">Nel_M001</strain>
    </source>
</reference>
<protein>
    <submittedName>
        <fullName evidence="1">Uncharacterized protein</fullName>
    </submittedName>
</protein>
<name>A0A9X1CYJ3_NEIEL</name>
<proteinExistence type="predicted"/>
<sequence>MEAITISKQEYENLKKLAESARALNDFFLPKVNYGASFLDADALAALSDFSVEIGKAAGNEDNV</sequence>
<dbReference type="AlphaFoldDB" id="A0A9X1CYJ3"/>
<dbReference type="RefSeq" id="WP_214037468.1">
    <property type="nucleotide sequence ID" value="NZ_JAGJWT010000002.1"/>
</dbReference>
<evidence type="ECO:0000313" key="2">
    <source>
        <dbReference type="Proteomes" id="UP000708805"/>
    </source>
</evidence>